<evidence type="ECO:0000313" key="8">
    <source>
        <dbReference type="EMBL" id="RBP02884.1"/>
    </source>
</evidence>
<protein>
    <recommendedName>
        <fullName evidence="5">3-methylmercaptopropionyl-CoA ligase</fullName>
        <ecNumber evidence="4">6.2.1.44</ecNumber>
    </recommendedName>
</protein>
<proteinExistence type="inferred from homology"/>
<dbReference type="EMBL" id="QNRK01000048">
    <property type="protein sequence ID" value="RBP02884.1"/>
    <property type="molecule type" value="Genomic_DNA"/>
</dbReference>
<accession>A0A366EKM4</accession>
<evidence type="ECO:0000313" key="9">
    <source>
        <dbReference type="Proteomes" id="UP000253529"/>
    </source>
</evidence>
<dbReference type="FunFam" id="3.30.300.30:FF:000008">
    <property type="entry name" value="2,3-dihydroxybenzoate-AMP ligase"/>
    <property type="match status" value="1"/>
</dbReference>
<evidence type="ECO:0000256" key="5">
    <source>
        <dbReference type="ARBA" id="ARBA00067668"/>
    </source>
</evidence>
<dbReference type="GO" id="GO:0031956">
    <property type="term" value="F:medium-chain fatty acid-CoA ligase activity"/>
    <property type="evidence" value="ECO:0007669"/>
    <property type="project" value="TreeGrafter"/>
</dbReference>
<dbReference type="Pfam" id="PF13193">
    <property type="entry name" value="AMP-binding_C"/>
    <property type="match status" value="1"/>
</dbReference>
<dbReference type="GO" id="GO:0006631">
    <property type="term" value="P:fatty acid metabolic process"/>
    <property type="evidence" value="ECO:0007669"/>
    <property type="project" value="TreeGrafter"/>
</dbReference>
<comment type="catalytic activity">
    <reaction evidence="3">
        <text>3-(methylsulfanyl)propanoate + ATP + CoA = 3-(methylsulfanyl)propanoyl-CoA + AMP + diphosphate</text>
        <dbReference type="Rhea" id="RHEA:43052"/>
        <dbReference type="ChEBI" id="CHEBI:30616"/>
        <dbReference type="ChEBI" id="CHEBI:33019"/>
        <dbReference type="ChEBI" id="CHEBI:49016"/>
        <dbReference type="ChEBI" id="CHEBI:57287"/>
        <dbReference type="ChEBI" id="CHEBI:82815"/>
        <dbReference type="ChEBI" id="CHEBI:456215"/>
        <dbReference type="EC" id="6.2.1.44"/>
    </reaction>
    <physiologicalReaction direction="left-to-right" evidence="3">
        <dbReference type="Rhea" id="RHEA:43053"/>
    </physiologicalReaction>
</comment>
<dbReference type="InterPro" id="IPR045851">
    <property type="entry name" value="AMP-bd_C_sf"/>
</dbReference>
<dbReference type="EC" id="6.2.1.44" evidence="4"/>
<feature type="domain" description="AMP-binding enzyme C-terminal" evidence="7">
    <location>
        <begin position="415"/>
        <end position="490"/>
    </location>
</feature>
<reference evidence="8 9" key="1">
    <citation type="submission" date="2018-06" db="EMBL/GenBank/DDBJ databases">
        <title>Genomic Encyclopedia of Type Strains, Phase IV (KMG-IV): sequencing the most valuable type-strain genomes for metagenomic binning, comparative biology and taxonomic classification.</title>
        <authorList>
            <person name="Goeker M."/>
        </authorList>
    </citation>
    <scope>NUCLEOTIDE SEQUENCE [LARGE SCALE GENOMIC DNA]</scope>
    <source>
        <strain evidence="8 9">DSM 24875</strain>
    </source>
</reference>
<dbReference type="Pfam" id="PF00501">
    <property type="entry name" value="AMP-binding"/>
    <property type="match status" value="1"/>
</dbReference>
<organism evidence="8 9">
    <name type="scientific">Roseiarcus fermentans</name>
    <dbReference type="NCBI Taxonomy" id="1473586"/>
    <lineage>
        <taxon>Bacteria</taxon>
        <taxon>Pseudomonadati</taxon>
        <taxon>Pseudomonadota</taxon>
        <taxon>Alphaproteobacteria</taxon>
        <taxon>Hyphomicrobiales</taxon>
        <taxon>Roseiarcaceae</taxon>
        <taxon>Roseiarcus</taxon>
    </lineage>
</organism>
<evidence type="ECO:0000256" key="2">
    <source>
        <dbReference type="ARBA" id="ARBA00022598"/>
    </source>
</evidence>
<dbReference type="Gene3D" id="3.30.300.30">
    <property type="match status" value="1"/>
</dbReference>
<gene>
    <name evidence="8" type="ORF">DFR50_14825</name>
</gene>
<dbReference type="CDD" id="cd17631">
    <property type="entry name" value="FACL_FadD13-like"/>
    <property type="match status" value="1"/>
</dbReference>
<dbReference type="InterPro" id="IPR020845">
    <property type="entry name" value="AMP-binding_CS"/>
</dbReference>
<dbReference type="PRINTS" id="PR00154">
    <property type="entry name" value="AMPBINDING"/>
</dbReference>
<sequence>MTPDIGLANWFRERSVRTPERRALHFEGRDWSYGAMQRAIEDCAGRLAAIGIGKGDRVAFLGANQPMFLFAMFASARLGAIFVPLNFRLTGPELAFMIDDCAASALIVDAAHRPVIEPQLARLASLEATLAAEDEAGWIEGPPPVPSQIRALEDDVALIMYTSGTTGRPKGAMLTHGNLWWNNASAMHAMDVLANDVTLVHAPIFHIGGLNVTMLAALQKGALVVLSRAFDPGRALADIAAHKVTTMFGVPAMFLFMAQAPGFAEADLSSLRLLVVGGAPCPVPVLNVWLARGVMMQQGYGLTETSPMVSILSPEYALAKIGSSGRTPMFVEVRIVDSVGRELTAPGEQGEILVRGPNVTKGYWGLPDATAMAIDGDGWFRTGDAGFFDADGFLTISDRIKDMIITGGENVYPAEIESQLMRHPAIAEVGVIGEPDPQWGEKVVAVVALKPGETLTLEALRAFAEQSLAHYKLPKRLELVTALPRNATGKILKRQLRQTFGQAGRAAAQQ</sequence>
<evidence type="ECO:0000259" key="6">
    <source>
        <dbReference type="Pfam" id="PF00501"/>
    </source>
</evidence>
<dbReference type="Proteomes" id="UP000253529">
    <property type="component" value="Unassembled WGS sequence"/>
</dbReference>
<dbReference type="InterPro" id="IPR042099">
    <property type="entry name" value="ANL_N_sf"/>
</dbReference>
<evidence type="ECO:0000256" key="1">
    <source>
        <dbReference type="ARBA" id="ARBA00006432"/>
    </source>
</evidence>
<comment type="caution">
    <text evidence="8">The sequence shown here is derived from an EMBL/GenBank/DDBJ whole genome shotgun (WGS) entry which is preliminary data.</text>
</comment>
<comment type="similarity">
    <text evidence="1">Belongs to the ATP-dependent AMP-binding enzyme family.</text>
</comment>
<dbReference type="InterPro" id="IPR000873">
    <property type="entry name" value="AMP-dep_synth/lig_dom"/>
</dbReference>
<dbReference type="InterPro" id="IPR020459">
    <property type="entry name" value="AMP-binding"/>
</dbReference>
<dbReference type="PANTHER" id="PTHR43201">
    <property type="entry name" value="ACYL-COA SYNTHETASE"/>
    <property type="match status" value="1"/>
</dbReference>
<feature type="domain" description="AMP-dependent synthetase/ligase" evidence="6">
    <location>
        <begin position="11"/>
        <end position="364"/>
    </location>
</feature>
<evidence type="ECO:0000256" key="4">
    <source>
        <dbReference type="ARBA" id="ARBA00066616"/>
    </source>
</evidence>
<evidence type="ECO:0000259" key="7">
    <source>
        <dbReference type="Pfam" id="PF13193"/>
    </source>
</evidence>
<keyword evidence="9" id="KW-1185">Reference proteome</keyword>
<dbReference type="PANTHER" id="PTHR43201:SF5">
    <property type="entry name" value="MEDIUM-CHAIN ACYL-COA LIGASE ACSF2, MITOCHONDRIAL"/>
    <property type="match status" value="1"/>
</dbReference>
<keyword evidence="2" id="KW-0436">Ligase</keyword>
<dbReference type="RefSeq" id="WP_113893128.1">
    <property type="nucleotide sequence ID" value="NZ_QNRK01000048.1"/>
</dbReference>
<dbReference type="NCBIfam" id="NF004837">
    <property type="entry name" value="PRK06187.1"/>
    <property type="match status" value="1"/>
</dbReference>
<dbReference type="OrthoDB" id="9803968at2"/>
<dbReference type="SUPFAM" id="SSF56801">
    <property type="entry name" value="Acetyl-CoA synthetase-like"/>
    <property type="match status" value="1"/>
</dbReference>
<dbReference type="AlphaFoldDB" id="A0A366EKM4"/>
<name>A0A366EKM4_9HYPH</name>
<dbReference type="PROSITE" id="PS00455">
    <property type="entry name" value="AMP_BINDING"/>
    <property type="match status" value="1"/>
</dbReference>
<dbReference type="Gene3D" id="3.40.50.12780">
    <property type="entry name" value="N-terminal domain of ligase-like"/>
    <property type="match status" value="1"/>
</dbReference>
<evidence type="ECO:0000256" key="3">
    <source>
        <dbReference type="ARBA" id="ARBA00051915"/>
    </source>
</evidence>
<dbReference type="InterPro" id="IPR025110">
    <property type="entry name" value="AMP-bd_C"/>
</dbReference>